<evidence type="ECO:0000256" key="7">
    <source>
        <dbReference type="ARBA" id="ARBA00023040"/>
    </source>
</evidence>
<keyword evidence="5 12" id="KW-0812">Transmembrane</keyword>
<dbReference type="GO" id="GO:0016020">
    <property type="term" value="C:membrane"/>
    <property type="evidence" value="ECO:0007669"/>
    <property type="project" value="UniProtKB-SubCell"/>
</dbReference>
<keyword evidence="7" id="KW-0297">G-protein coupled receptor</keyword>
<keyword evidence="6 12" id="KW-1133">Transmembrane helix</keyword>
<dbReference type="PANTHER" id="PTHR11394:SF69">
    <property type="entry name" value="TASTE RECEPTOR TYPE 2 MEMBER 134"/>
    <property type="match status" value="1"/>
</dbReference>
<evidence type="ECO:0000256" key="11">
    <source>
        <dbReference type="RuleBase" id="RU004423"/>
    </source>
</evidence>
<evidence type="ECO:0000313" key="14">
    <source>
        <dbReference type="Proteomes" id="UP000322234"/>
    </source>
</evidence>
<dbReference type="InterPro" id="IPR007960">
    <property type="entry name" value="TAS2R"/>
</dbReference>
<dbReference type="Proteomes" id="UP000322234">
    <property type="component" value="Unassembled WGS sequence"/>
</dbReference>
<dbReference type="EMBL" id="VBQZ03000079">
    <property type="protein sequence ID" value="MXQ92192.1"/>
    <property type="molecule type" value="Genomic_DNA"/>
</dbReference>
<evidence type="ECO:0000256" key="1">
    <source>
        <dbReference type="ARBA" id="ARBA00004141"/>
    </source>
</evidence>
<comment type="caution">
    <text evidence="13">The sequence shown here is derived from an EMBL/GenBank/DDBJ whole genome shotgun (WGS) entry which is preliminary data.</text>
</comment>
<keyword evidence="8 12" id="KW-0472">Membrane</keyword>
<evidence type="ECO:0000256" key="8">
    <source>
        <dbReference type="ARBA" id="ARBA00023136"/>
    </source>
</evidence>
<gene>
    <name evidence="13" type="ORF">E5288_WYG012340</name>
</gene>
<comment type="similarity">
    <text evidence="2 11">Belongs to the G-protein coupled receptor T2R family.</text>
</comment>
<keyword evidence="9" id="KW-0675">Receptor</keyword>
<accession>A0A6B0RRJ6</accession>
<dbReference type="GO" id="GO:0004930">
    <property type="term" value="F:G protein-coupled receptor activity"/>
    <property type="evidence" value="ECO:0007669"/>
    <property type="project" value="UniProtKB-KW"/>
</dbReference>
<organism evidence="13 14">
    <name type="scientific">Bos mutus</name>
    <name type="common">wild yak</name>
    <dbReference type="NCBI Taxonomy" id="72004"/>
    <lineage>
        <taxon>Eukaryota</taxon>
        <taxon>Metazoa</taxon>
        <taxon>Chordata</taxon>
        <taxon>Craniata</taxon>
        <taxon>Vertebrata</taxon>
        <taxon>Euteleostomi</taxon>
        <taxon>Mammalia</taxon>
        <taxon>Eutheria</taxon>
        <taxon>Laurasiatheria</taxon>
        <taxon>Artiodactyla</taxon>
        <taxon>Ruminantia</taxon>
        <taxon>Pecora</taxon>
        <taxon>Bovidae</taxon>
        <taxon>Bovinae</taxon>
        <taxon>Bos</taxon>
    </lineage>
</organism>
<keyword evidence="4" id="KW-0716">Sensory transduction</keyword>
<proteinExistence type="inferred from homology"/>
<comment type="subcellular location">
    <subcellularLocation>
        <location evidence="1">Membrane</location>
        <topology evidence="1">Multi-pass membrane protein</topology>
    </subcellularLocation>
</comment>
<dbReference type="PANTHER" id="PTHR11394">
    <property type="entry name" value="TASTE RECEPTOR TYPE 2"/>
    <property type="match status" value="1"/>
</dbReference>
<dbReference type="AlphaFoldDB" id="A0A6B0RRJ6"/>
<dbReference type="GO" id="GO:0033038">
    <property type="term" value="F:bitter taste receptor activity"/>
    <property type="evidence" value="ECO:0007669"/>
    <property type="project" value="InterPro"/>
</dbReference>
<keyword evidence="3" id="KW-0919">Taste</keyword>
<sequence length="110" mass="13214">MFSLRRHLWQMQDHRPSPRDPSTWAHTMALTSLAFFLIFYTLYFLSLVIIMYIPALREHWHWACKVVTYTGICLHSSILVHSSPKLRKGLKKRLWRALDKDQFVSSYQYQ</sequence>
<evidence type="ECO:0000256" key="4">
    <source>
        <dbReference type="ARBA" id="ARBA00022606"/>
    </source>
</evidence>
<dbReference type="SUPFAM" id="SSF81321">
    <property type="entry name" value="Family A G protein-coupled receptor-like"/>
    <property type="match status" value="1"/>
</dbReference>
<feature type="transmembrane region" description="Helical" evidence="12">
    <location>
        <begin position="59"/>
        <end position="80"/>
    </location>
</feature>
<keyword evidence="10" id="KW-0807">Transducer</keyword>
<feature type="transmembrane region" description="Helical" evidence="12">
    <location>
        <begin position="29"/>
        <end position="53"/>
    </location>
</feature>
<dbReference type="Pfam" id="PF05296">
    <property type="entry name" value="TAS2R"/>
    <property type="match status" value="1"/>
</dbReference>
<evidence type="ECO:0000256" key="12">
    <source>
        <dbReference type="SAM" id="Phobius"/>
    </source>
</evidence>
<keyword evidence="14" id="KW-1185">Reference proteome</keyword>
<protein>
    <submittedName>
        <fullName evidence="13">Uncharacterized protein</fullName>
    </submittedName>
</protein>
<evidence type="ECO:0000256" key="10">
    <source>
        <dbReference type="ARBA" id="ARBA00023224"/>
    </source>
</evidence>
<evidence type="ECO:0000256" key="5">
    <source>
        <dbReference type="ARBA" id="ARBA00022692"/>
    </source>
</evidence>
<evidence type="ECO:0000313" key="13">
    <source>
        <dbReference type="EMBL" id="MXQ92192.1"/>
    </source>
</evidence>
<evidence type="ECO:0000256" key="3">
    <source>
        <dbReference type="ARBA" id="ARBA00022480"/>
    </source>
</evidence>
<evidence type="ECO:0000256" key="9">
    <source>
        <dbReference type="ARBA" id="ARBA00023170"/>
    </source>
</evidence>
<evidence type="ECO:0000256" key="2">
    <source>
        <dbReference type="ARBA" id="ARBA00007376"/>
    </source>
</evidence>
<evidence type="ECO:0000256" key="6">
    <source>
        <dbReference type="ARBA" id="ARBA00022989"/>
    </source>
</evidence>
<name>A0A6B0RRJ6_9CETA</name>
<reference evidence="13" key="1">
    <citation type="submission" date="2019-10" db="EMBL/GenBank/DDBJ databases">
        <title>The sequence and de novo assembly of the wild yak genome.</title>
        <authorList>
            <person name="Liu Y."/>
        </authorList>
    </citation>
    <scope>NUCLEOTIDE SEQUENCE [LARGE SCALE GENOMIC DNA]</scope>
    <source>
        <strain evidence="13">WY2019</strain>
    </source>
</reference>